<keyword evidence="7" id="KW-0813">Transport</keyword>
<keyword evidence="5" id="KW-1133">Transmembrane helix</keyword>
<dbReference type="InterPro" id="IPR003400">
    <property type="entry name" value="ExbD"/>
</dbReference>
<dbReference type="PANTHER" id="PTHR30558">
    <property type="entry name" value="EXBD MEMBRANE COMPONENT OF PMF-DRIVEN MACROMOLECULE IMPORT SYSTEM"/>
    <property type="match status" value="1"/>
</dbReference>
<keyword evidence="3" id="KW-1003">Cell membrane</keyword>
<evidence type="ECO:0000256" key="6">
    <source>
        <dbReference type="ARBA" id="ARBA00023136"/>
    </source>
</evidence>
<evidence type="ECO:0000256" key="2">
    <source>
        <dbReference type="ARBA" id="ARBA00005811"/>
    </source>
</evidence>
<comment type="subcellular location">
    <subcellularLocation>
        <location evidence="1">Cell membrane</location>
        <topology evidence="1">Single-pass membrane protein</topology>
    </subcellularLocation>
    <subcellularLocation>
        <location evidence="7">Cell membrane</location>
        <topology evidence="7">Single-pass type II membrane protein</topology>
    </subcellularLocation>
</comment>
<evidence type="ECO:0000256" key="3">
    <source>
        <dbReference type="ARBA" id="ARBA00022475"/>
    </source>
</evidence>
<evidence type="ECO:0000256" key="4">
    <source>
        <dbReference type="ARBA" id="ARBA00022692"/>
    </source>
</evidence>
<sequence length="189" mass="20645">MADIAQGGGGGHGDKKVRSKKASTRVDMTPMVDLGFLLITFFILATTLSKPSSMSLAVPDKQNKDTPQETEPLKASKVLTLFLGKDNTVWALDRIAADDDKAKTDLKKVSFGPDLRTLIFQSQAQVDREHGKDDKGLSQFVVVIKPLKSSTYKNMVDALDEMAVTRSKRYALVDALTTAEKELLGDKAE</sequence>
<keyword evidence="7" id="KW-0653">Protein transport</keyword>
<feature type="compositionally biased region" description="Gly residues" evidence="8">
    <location>
        <begin position="1"/>
        <end position="11"/>
    </location>
</feature>
<dbReference type="EMBL" id="JAMZEL010000005">
    <property type="protein sequence ID" value="MCP1383658.1"/>
    <property type="molecule type" value="Genomic_DNA"/>
</dbReference>
<evidence type="ECO:0000313" key="9">
    <source>
        <dbReference type="EMBL" id="MCP1383658.1"/>
    </source>
</evidence>
<evidence type="ECO:0000256" key="7">
    <source>
        <dbReference type="RuleBase" id="RU003879"/>
    </source>
</evidence>
<dbReference type="Pfam" id="PF02472">
    <property type="entry name" value="ExbD"/>
    <property type="match status" value="1"/>
</dbReference>
<name>A0ABT1FSQ0_9BACT</name>
<evidence type="ECO:0000256" key="5">
    <source>
        <dbReference type="ARBA" id="ARBA00022989"/>
    </source>
</evidence>
<keyword evidence="10" id="KW-1185">Reference proteome</keyword>
<reference evidence="9 10" key="1">
    <citation type="submission" date="2022-06" db="EMBL/GenBank/DDBJ databases">
        <title>Runella sp. S5 genome sequencing.</title>
        <authorList>
            <person name="Park S."/>
        </authorList>
    </citation>
    <scope>NUCLEOTIDE SEQUENCE [LARGE SCALE GENOMIC DNA]</scope>
    <source>
        <strain evidence="9 10">S5</strain>
    </source>
</reference>
<dbReference type="RefSeq" id="WP_253528682.1">
    <property type="nucleotide sequence ID" value="NZ_JAMZEL010000005.1"/>
</dbReference>
<evidence type="ECO:0000256" key="1">
    <source>
        <dbReference type="ARBA" id="ARBA00004162"/>
    </source>
</evidence>
<organism evidence="9 10">
    <name type="scientific">Runella salmonicolor</name>
    <dbReference type="NCBI Taxonomy" id="2950278"/>
    <lineage>
        <taxon>Bacteria</taxon>
        <taxon>Pseudomonadati</taxon>
        <taxon>Bacteroidota</taxon>
        <taxon>Cytophagia</taxon>
        <taxon>Cytophagales</taxon>
        <taxon>Spirosomataceae</taxon>
        <taxon>Runella</taxon>
    </lineage>
</organism>
<dbReference type="Proteomes" id="UP001204772">
    <property type="component" value="Unassembled WGS sequence"/>
</dbReference>
<proteinExistence type="inferred from homology"/>
<comment type="caution">
    <text evidence="9">The sequence shown here is derived from an EMBL/GenBank/DDBJ whole genome shotgun (WGS) entry which is preliminary data.</text>
</comment>
<dbReference type="PANTHER" id="PTHR30558:SF3">
    <property type="entry name" value="BIOPOLYMER TRANSPORT PROTEIN EXBD-RELATED"/>
    <property type="match status" value="1"/>
</dbReference>
<comment type="similarity">
    <text evidence="2 7">Belongs to the ExbD/TolR family.</text>
</comment>
<accession>A0ABT1FSQ0</accession>
<keyword evidence="4 7" id="KW-0812">Transmembrane</keyword>
<protein>
    <submittedName>
        <fullName evidence="9">Biopolymer transporter ExbD</fullName>
    </submittedName>
</protein>
<evidence type="ECO:0000256" key="8">
    <source>
        <dbReference type="SAM" id="MobiDB-lite"/>
    </source>
</evidence>
<gene>
    <name evidence="9" type="ORF">NCI00_14525</name>
</gene>
<keyword evidence="6" id="KW-0472">Membrane</keyword>
<feature type="region of interest" description="Disordered" evidence="8">
    <location>
        <begin position="1"/>
        <end position="22"/>
    </location>
</feature>
<evidence type="ECO:0000313" key="10">
    <source>
        <dbReference type="Proteomes" id="UP001204772"/>
    </source>
</evidence>